<dbReference type="Gene3D" id="2.160.20.20">
    <property type="match status" value="1"/>
</dbReference>
<evidence type="ECO:0000313" key="3">
    <source>
        <dbReference type="Proteomes" id="UP000574931"/>
    </source>
</evidence>
<dbReference type="GO" id="GO:0019867">
    <property type="term" value="C:outer membrane"/>
    <property type="evidence" value="ECO:0007669"/>
    <property type="project" value="InterPro"/>
</dbReference>
<dbReference type="SUPFAM" id="SSF103515">
    <property type="entry name" value="Autotransporter"/>
    <property type="match status" value="1"/>
</dbReference>
<gene>
    <name evidence="2" type="ORF">HKX02_24050</name>
</gene>
<dbReference type="InterPro" id="IPR011050">
    <property type="entry name" value="Pectin_lyase_fold/virulence"/>
</dbReference>
<dbReference type="RefSeq" id="WP_171319608.1">
    <property type="nucleotide sequence ID" value="NZ_JABFCY010000023.1"/>
</dbReference>
<dbReference type="InterPro" id="IPR005546">
    <property type="entry name" value="Autotransporte_beta"/>
</dbReference>
<reference evidence="2 3" key="1">
    <citation type="submission" date="2020-05" db="EMBL/GenBank/DDBJ databases">
        <title>Draft Genome Sequence of Ochrobactrum soli Isolated from Stable Fly Gut.</title>
        <authorList>
            <person name="Pileggi M.T."/>
            <person name="Vazhakkala L.J."/>
            <person name="Wong C.N."/>
        </authorList>
    </citation>
    <scope>NUCLEOTIDE SEQUENCE [LARGE SCALE GENOMIC DNA]</scope>
    <source>
        <strain evidence="2 3">MTP-C0764</strain>
    </source>
</reference>
<evidence type="ECO:0000313" key="2">
    <source>
        <dbReference type="EMBL" id="NNU63305.1"/>
    </source>
</evidence>
<protein>
    <submittedName>
        <fullName evidence="2">Autotransporter domain-containing protein</fullName>
    </submittedName>
</protein>
<dbReference type="SMART" id="SM00869">
    <property type="entry name" value="Autotransporter"/>
    <property type="match status" value="1"/>
</dbReference>
<feature type="domain" description="Autotransporter" evidence="1">
    <location>
        <begin position="910"/>
        <end position="1186"/>
    </location>
</feature>
<accession>A0A849KN41</accession>
<dbReference type="PROSITE" id="PS51208">
    <property type="entry name" value="AUTOTRANSPORTER"/>
    <property type="match status" value="1"/>
</dbReference>
<keyword evidence="3" id="KW-1185">Reference proteome</keyword>
<dbReference type="InterPro" id="IPR036709">
    <property type="entry name" value="Autotransporte_beta_dom_sf"/>
</dbReference>
<dbReference type="InterPro" id="IPR006315">
    <property type="entry name" value="OM_autotransptr_brl_dom"/>
</dbReference>
<dbReference type="AlphaFoldDB" id="A0A849KN41"/>
<dbReference type="Pfam" id="PF03797">
    <property type="entry name" value="Autotransporter"/>
    <property type="match status" value="1"/>
</dbReference>
<dbReference type="NCBIfam" id="TIGR01414">
    <property type="entry name" value="autotrans_barl"/>
    <property type="match status" value="1"/>
</dbReference>
<sequence>MGRGAAGAHLGAMMSVISKDLVRVLGSTAVALILTSTVAAATSVVVNGAAYRYAGGSTANLDGSGATYEVATTNNGRAWGVLVSTAAGSASTLNVSNINVITSGPKAHGIQVGAKGSNANGMDHSLIHLLGGVAVTADGVGSYGLHAIDGGTIDGSVQITTTGASGFGAFAESWSTINLSHSAINTSGQKAFGLIANNDMGTVAGQISGDALSITTAGANASGAYVDGGGQVLLTHSNITTSGATAHGVEALSGGAVTLNGGSITTSGSNARGIQVDNATVIANDVAIVTNNAARFSEGVQSHNNASVTLNGGSITTHGLRNYGLLASNGGLITSSADITTLGNNAHAVQAGAFGTNHPGYAYDGTTSGTVSLTGGTIRTEASSFAVGLHTVDEGLIDAENIAVETVGASSFGAFAESASTIRLSASTIQTTGDQAHGLLANNDQGTVGGSISATNTQIVTSGAGAAGALAQAGGSISLMGGSVTAQGEAASALAISGSGTIVAEGAVLKTAQGPTIGVVLASADDVAQIRLRSGTVATENNGVLLQVDRSNGAGSGGIVDIELDAGSVSTGDIIDTQAKTGAGNTVLTLQNGADWKGQIQGITHIEAKRGSSLVFAGQSVIEGNLSGVQSNFDFGDEGDFIGGNVLLAEGSATRGGTIAIPITVSGDVSVDPTSTLGGNWHIAGGLASSGTITPGNSVGIVSVDGDLTLASSSVYAAEIDAQGGSDLIKVGGTANLAGAVTVSTLGGYQLNRPYTILTAGNLAGTTFSSVSWTGSTDFIAPSLSYDANNVLLTIGRNAVSLASVAQTDNQRAVAGAIDSLRLGNPVANSVAFLGAAGARQAFDQLSGDGYASTKTGLIETSHLAADAINNRLRSAFASVGAKDVPALSYAKTKEPSRASAAIDAVSDGASLGQYGFWATGFGSWVEQDGDANAAGVSTSTGGFISGLDVGLGEGWRLGFAGGYSRADIDLKERHAAVTSDNWHLGIYGGNQWGPLGLRAGLIQTWHSLDASRSVAFTGLSNSLEADYDARTLQAFGEVGYRIDTTAASFEPFGNLAHIRLRTDAFTETGGAAALNVESETTNTTFTTLGLRAEAPLLLGSTSVNLKGSLGWRHAYGDIIPVSTQAFAGGDAFSVAGAPIAKDTALLEAGLDFDVTRASTLGLSYIGQYGSGARQNGFKASFNIKF</sequence>
<dbReference type="InterPro" id="IPR012332">
    <property type="entry name" value="Autotransporter_pectin_lyase_C"/>
</dbReference>
<organism evidence="2 3">
    <name type="scientific">Ochrobactrum soli</name>
    <dbReference type="NCBI Taxonomy" id="2448455"/>
    <lineage>
        <taxon>Bacteria</taxon>
        <taxon>Pseudomonadati</taxon>
        <taxon>Pseudomonadota</taxon>
        <taxon>Alphaproteobacteria</taxon>
        <taxon>Hyphomicrobiales</taxon>
        <taxon>Brucellaceae</taxon>
        <taxon>Brucella/Ochrobactrum group</taxon>
        <taxon>Ochrobactrum</taxon>
    </lineage>
</organism>
<evidence type="ECO:0000259" key="1">
    <source>
        <dbReference type="PROSITE" id="PS51208"/>
    </source>
</evidence>
<dbReference type="Proteomes" id="UP000574931">
    <property type="component" value="Unassembled WGS sequence"/>
</dbReference>
<name>A0A849KN41_9HYPH</name>
<dbReference type="SUPFAM" id="SSF51126">
    <property type="entry name" value="Pectin lyase-like"/>
    <property type="match status" value="1"/>
</dbReference>
<dbReference type="Gene3D" id="2.40.128.130">
    <property type="entry name" value="Autotransporter beta-domain"/>
    <property type="match status" value="1"/>
</dbReference>
<proteinExistence type="predicted"/>
<dbReference type="EMBL" id="JABFCY010000023">
    <property type="protein sequence ID" value="NNU63305.1"/>
    <property type="molecule type" value="Genomic_DNA"/>
</dbReference>
<comment type="caution">
    <text evidence="2">The sequence shown here is derived from an EMBL/GenBank/DDBJ whole genome shotgun (WGS) entry which is preliminary data.</text>
</comment>